<dbReference type="SUPFAM" id="SSF102114">
    <property type="entry name" value="Radical SAM enzymes"/>
    <property type="match status" value="1"/>
</dbReference>
<dbReference type="Gene3D" id="3.20.20.70">
    <property type="entry name" value="Aldolase class I"/>
    <property type="match status" value="1"/>
</dbReference>
<dbReference type="InterPro" id="IPR007197">
    <property type="entry name" value="rSAM"/>
</dbReference>
<evidence type="ECO:0000256" key="5">
    <source>
        <dbReference type="ARBA" id="ARBA00023014"/>
    </source>
</evidence>
<organism evidence="7">
    <name type="scientific">Serratia fonticola</name>
    <dbReference type="NCBI Taxonomy" id="47917"/>
    <lineage>
        <taxon>Bacteria</taxon>
        <taxon>Pseudomonadati</taxon>
        <taxon>Pseudomonadota</taxon>
        <taxon>Gammaproteobacteria</taxon>
        <taxon>Enterobacterales</taxon>
        <taxon>Yersiniaceae</taxon>
        <taxon>Serratia</taxon>
    </lineage>
</organism>
<dbReference type="GO" id="GO:0051536">
    <property type="term" value="F:iron-sulfur cluster binding"/>
    <property type="evidence" value="ECO:0007669"/>
    <property type="project" value="UniProtKB-KW"/>
</dbReference>
<evidence type="ECO:0000256" key="1">
    <source>
        <dbReference type="ARBA" id="ARBA00001966"/>
    </source>
</evidence>
<dbReference type="AlphaFoldDB" id="A0A542BU31"/>
<dbReference type="InterPro" id="IPR050377">
    <property type="entry name" value="Radical_SAM_PqqE_MftC-like"/>
</dbReference>
<evidence type="ECO:0000256" key="3">
    <source>
        <dbReference type="ARBA" id="ARBA00022723"/>
    </source>
</evidence>
<dbReference type="PANTHER" id="PTHR11228:SF7">
    <property type="entry name" value="PQQA PEPTIDE CYCLASE"/>
    <property type="match status" value="1"/>
</dbReference>
<gene>
    <name evidence="7" type="ORF">FHU10_2940</name>
</gene>
<evidence type="ECO:0000256" key="4">
    <source>
        <dbReference type="ARBA" id="ARBA00023004"/>
    </source>
</evidence>
<dbReference type="InterPro" id="IPR058240">
    <property type="entry name" value="rSAM_sf"/>
</dbReference>
<evidence type="ECO:0000313" key="7">
    <source>
        <dbReference type="EMBL" id="TVZ70372.1"/>
    </source>
</evidence>
<keyword evidence="2" id="KW-0949">S-adenosyl-L-methionine</keyword>
<sequence length="318" mass="35407">MDIIRLEQSVEGMGYFGINWALTTVCNYRCSYCHPDLHNGKIKPPALEDILRFTDHVFSYCDARGIKPYFEFGGGEVTYLAWFSKLLAAIHRRGGLVSIISNASSPLAWWQKHIPMLHSVSLSYHHEEIKSSRHFIAVAQQIAASPTSHLQVNVMMLPAYFEGCLTFAEQLRQQVDCSISLQPLYHGFGGGGISGRYEYTEQQESIMAAFGGQPSEKAIPNPRGLMTVVAADGSQVRKSSFELLVNQQTHFSGWHCHAGLENIIVTFEGDIYRAWCMQDAPLGSLYDEALHLPTKATLCHTKICQCGPDICSSKSRDA</sequence>
<feature type="domain" description="Radical SAM core" evidence="6">
    <location>
        <begin position="12"/>
        <end position="223"/>
    </location>
</feature>
<reference evidence="7" key="1">
    <citation type="submission" date="2019-06" db="EMBL/GenBank/DDBJ databases">
        <authorList>
            <person name="Deangelis K."/>
            <person name="Huntemann M."/>
            <person name="Clum A."/>
            <person name="Pillay M."/>
            <person name="Palaniappan K."/>
            <person name="Varghese N."/>
            <person name="Mikhailova N."/>
            <person name="Stamatis D."/>
            <person name="Reddy T."/>
            <person name="Daum C."/>
            <person name="Shapiro N."/>
            <person name="Ivanova N."/>
            <person name="Kyrpides N."/>
            <person name="Woyke T."/>
        </authorList>
    </citation>
    <scope>NUCLEOTIDE SEQUENCE [LARGE SCALE GENOMIC DNA]</scope>
    <source>
        <strain evidence="7">128R</strain>
    </source>
</reference>
<proteinExistence type="predicted"/>
<name>A0A542BU31_SERFO</name>
<evidence type="ECO:0000259" key="6">
    <source>
        <dbReference type="PROSITE" id="PS51918"/>
    </source>
</evidence>
<keyword evidence="5" id="KW-0411">Iron-sulfur</keyword>
<accession>A0A542BU31</accession>
<dbReference type="PROSITE" id="PS51918">
    <property type="entry name" value="RADICAL_SAM"/>
    <property type="match status" value="1"/>
</dbReference>
<dbReference type="PANTHER" id="PTHR11228">
    <property type="entry name" value="RADICAL SAM DOMAIN PROTEIN"/>
    <property type="match status" value="1"/>
</dbReference>
<reference evidence="7" key="2">
    <citation type="submission" date="2019-08" db="EMBL/GenBank/DDBJ databases">
        <title>Investigation of anaerobic lignin degradation for improved lignocellulosic biofuels.</title>
        <authorList>
            <person name="Deangelis K.PhD."/>
        </authorList>
    </citation>
    <scope>NUCLEOTIDE SEQUENCE [LARGE SCALE GENOMIC DNA]</scope>
    <source>
        <strain evidence="7">128R</strain>
    </source>
</reference>
<dbReference type="GO" id="GO:0003824">
    <property type="term" value="F:catalytic activity"/>
    <property type="evidence" value="ECO:0007669"/>
    <property type="project" value="InterPro"/>
</dbReference>
<dbReference type="EMBL" id="VISQ01000001">
    <property type="protein sequence ID" value="TVZ70372.1"/>
    <property type="molecule type" value="Genomic_DNA"/>
</dbReference>
<comment type="caution">
    <text evidence="7">The sequence shown here is derived from an EMBL/GenBank/DDBJ whole genome shotgun (WGS) entry which is preliminary data.</text>
</comment>
<comment type="cofactor">
    <cofactor evidence="1">
        <name>[4Fe-4S] cluster</name>
        <dbReference type="ChEBI" id="CHEBI:49883"/>
    </cofactor>
</comment>
<protein>
    <recommendedName>
        <fullName evidence="6">Radical SAM core domain-containing protein</fullName>
    </recommendedName>
</protein>
<keyword evidence="4" id="KW-0408">Iron</keyword>
<evidence type="ECO:0000256" key="2">
    <source>
        <dbReference type="ARBA" id="ARBA00022691"/>
    </source>
</evidence>
<dbReference type="CDD" id="cd01335">
    <property type="entry name" value="Radical_SAM"/>
    <property type="match status" value="1"/>
</dbReference>
<dbReference type="SFLD" id="SFLDS00029">
    <property type="entry name" value="Radical_SAM"/>
    <property type="match status" value="1"/>
</dbReference>
<dbReference type="InterPro" id="IPR013785">
    <property type="entry name" value="Aldolase_TIM"/>
</dbReference>
<dbReference type="GO" id="GO:0046872">
    <property type="term" value="F:metal ion binding"/>
    <property type="evidence" value="ECO:0007669"/>
    <property type="project" value="UniProtKB-KW"/>
</dbReference>
<keyword evidence="3" id="KW-0479">Metal-binding</keyword>